<feature type="signal peptide" evidence="1">
    <location>
        <begin position="1"/>
        <end position="19"/>
    </location>
</feature>
<gene>
    <name evidence="2" type="ORF">BFW01_g1890</name>
</gene>
<dbReference type="EMBL" id="MDYX01000048">
    <property type="protein sequence ID" value="KAF9631016.1"/>
    <property type="molecule type" value="Genomic_DNA"/>
</dbReference>
<dbReference type="AlphaFoldDB" id="A0A8H7ITL9"/>
<reference evidence="2" key="2">
    <citation type="journal article" date="2018" name="DNA Res.">
        <title>Comparative genome and transcriptome analyses reveal adaptations to opportunistic infections in woody plant degrading pathogens of Botryosphaeriaceae.</title>
        <authorList>
            <person name="Yan J.Y."/>
            <person name="Zhao W.S."/>
            <person name="Chen Z."/>
            <person name="Xing Q.K."/>
            <person name="Zhang W."/>
            <person name="Chethana K.W.T."/>
            <person name="Xue M.F."/>
            <person name="Xu J.P."/>
            <person name="Phillips A.J.L."/>
            <person name="Wang Y."/>
            <person name="Liu J.H."/>
            <person name="Liu M."/>
            <person name="Zhou Y."/>
            <person name="Jayawardena R.S."/>
            <person name="Manawasinghe I.S."/>
            <person name="Huang J.B."/>
            <person name="Qiao G.H."/>
            <person name="Fu C.Y."/>
            <person name="Guo F.F."/>
            <person name="Dissanayake A.J."/>
            <person name="Peng Y.L."/>
            <person name="Hyde K.D."/>
            <person name="Li X.H."/>
        </authorList>
    </citation>
    <scope>NUCLEOTIDE SEQUENCE</scope>
    <source>
        <strain evidence="2">CSS-01s</strain>
    </source>
</reference>
<keyword evidence="1" id="KW-0732">Signal</keyword>
<proteinExistence type="predicted"/>
<sequence>MHFHSTYTLLVGVLALGCAAKDHHGHSNSTDHAFNATVHACHQMAKLAVLSEIAANQTEADKFLSHHDDQAKAKAKLDGAAAQLKAMSANTTLVATCQIVNAHDELKSSCKEMKHLQKFADAATNATLKQEFLDKAKNDTKIEDKIAAAASKLQSMQSNTTLVDQCAQLAEEKQADSAQKAASTSAAAASPTASSTSMGERVAVGKVWMGLAAVVALGAVSIL</sequence>
<accession>A0A8H7ITL9</accession>
<organism evidence="2 3">
    <name type="scientific">Lasiodiplodia theobromae</name>
    <dbReference type="NCBI Taxonomy" id="45133"/>
    <lineage>
        <taxon>Eukaryota</taxon>
        <taxon>Fungi</taxon>
        <taxon>Dikarya</taxon>
        <taxon>Ascomycota</taxon>
        <taxon>Pezizomycotina</taxon>
        <taxon>Dothideomycetes</taxon>
        <taxon>Dothideomycetes incertae sedis</taxon>
        <taxon>Botryosphaeriales</taxon>
        <taxon>Botryosphaeriaceae</taxon>
        <taxon>Lasiodiplodia</taxon>
    </lineage>
</organism>
<dbReference type="Proteomes" id="UP000627934">
    <property type="component" value="Unassembled WGS sequence"/>
</dbReference>
<evidence type="ECO:0000256" key="1">
    <source>
        <dbReference type="SAM" id="SignalP"/>
    </source>
</evidence>
<comment type="caution">
    <text evidence="2">The sequence shown here is derived from an EMBL/GenBank/DDBJ whole genome shotgun (WGS) entry which is preliminary data.</text>
</comment>
<reference evidence="2" key="1">
    <citation type="submission" date="2016-08" db="EMBL/GenBank/DDBJ databases">
        <authorList>
            <person name="Yan J."/>
        </authorList>
    </citation>
    <scope>NUCLEOTIDE SEQUENCE</scope>
    <source>
        <strain evidence="2">CSS-01s</strain>
    </source>
</reference>
<protein>
    <submittedName>
        <fullName evidence="2">Uncharacterized protein</fullName>
    </submittedName>
</protein>
<name>A0A8H7ITL9_9PEZI</name>
<evidence type="ECO:0000313" key="3">
    <source>
        <dbReference type="Proteomes" id="UP000627934"/>
    </source>
</evidence>
<feature type="chain" id="PRO_5034627167" evidence="1">
    <location>
        <begin position="20"/>
        <end position="223"/>
    </location>
</feature>
<evidence type="ECO:0000313" key="2">
    <source>
        <dbReference type="EMBL" id="KAF9631016.1"/>
    </source>
</evidence>